<comment type="caution">
    <text evidence="2">The sequence shown here is derived from an EMBL/GenBank/DDBJ whole genome shotgun (WGS) entry which is preliminary data.</text>
</comment>
<feature type="non-terminal residue" evidence="2">
    <location>
        <position position="1"/>
    </location>
</feature>
<dbReference type="EMBL" id="CAJOBG010122759">
    <property type="protein sequence ID" value="CAF4785234.1"/>
    <property type="molecule type" value="Genomic_DNA"/>
</dbReference>
<feature type="non-terminal residue" evidence="2">
    <location>
        <position position="63"/>
    </location>
</feature>
<evidence type="ECO:0000256" key="1">
    <source>
        <dbReference type="SAM" id="MobiDB-lite"/>
    </source>
</evidence>
<name>A0A821NHX2_9BILA</name>
<sequence>EATKTIPNGRPKRSLQKRDEVPTSMANGTPKASKAKVEQASAEIDDDQEQDKNIPVVNDVADV</sequence>
<dbReference type="Proteomes" id="UP000663866">
    <property type="component" value="Unassembled WGS sequence"/>
</dbReference>
<dbReference type="AlphaFoldDB" id="A0A821NHX2"/>
<evidence type="ECO:0000313" key="3">
    <source>
        <dbReference type="Proteomes" id="UP000663866"/>
    </source>
</evidence>
<organism evidence="2 3">
    <name type="scientific">Rotaria magnacalcarata</name>
    <dbReference type="NCBI Taxonomy" id="392030"/>
    <lineage>
        <taxon>Eukaryota</taxon>
        <taxon>Metazoa</taxon>
        <taxon>Spiralia</taxon>
        <taxon>Gnathifera</taxon>
        <taxon>Rotifera</taxon>
        <taxon>Eurotatoria</taxon>
        <taxon>Bdelloidea</taxon>
        <taxon>Philodinida</taxon>
        <taxon>Philodinidae</taxon>
        <taxon>Rotaria</taxon>
    </lineage>
</organism>
<feature type="region of interest" description="Disordered" evidence="1">
    <location>
        <begin position="1"/>
        <end position="63"/>
    </location>
</feature>
<proteinExistence type="predicted"/>
<keyword evidence="3" id="KW-1185">Reference proteome</keyword>
<gene>
    <name evidence="2" type="ORF">OVN521_LOCUS51331</name>
</gene>
<protein>
    <submittedName>
        <fullName evidence="2">Uncharacterized protein</fullName>
    </submittedName>
</protein>
<reference evidence="2" key="1">
    <citation type="submission" date="2021-02" db="EMBL/GenBank/DDBJ databases">
        <authorList>
            <person name="Nowell W R."/>
        </authorList>
    </citation>
    <scope>NUCLEOTIDE SEQUENCE</scope>
</reference>
<evidence type="ECO:0000313" key="2">
    <source>
        <dbReference type="EMBL" id="CAF4785234.1"/>
    </source>
</evidence>
<accession>A0A821NHX2</accession>